<accession>A0A1M6C9R9</accession>
<organism evidence="4 5">
    <name type="scientific">Pseudobutyrivibrio xylanivorans DSM 14809</name>
    <dbReference type="NCBI Taxonomy" id="1123012"/>
    <lineage>
        <taxon>Bacteria</taxon>
        <taxon>Bacillati</taxon>
        <taxon>Bacillota</taxon>
        <taxon>Clostridia</taxon>
        <taxon>Lachnospirales</taxon>
        <taxon>Lachnospiraceae</taxon>
        <taxon>Pseudobutyrivibrio</taxon>
    </lineage>
</organism>
<dbReference type="PANTHER" id="PTHR34408">
    <property type="entry name" value="FAMILY PROTEIN, PUTATIVE-RELATED"/>
    <property type="match status" value="1"/>
</dbReference>
<proteinExistence type="predicted"/>
<keyword evidence="2" id="KW-0472">Membrane</keyword>
<dbReference type="STRING" id="185007.SAMN02910350_01714"/>
<evidence type="ECO:0000256" key="2">
    <source>
        <dbReference type="SAM" id="Phobius"/>
    </source>
</evidence>
<name>A0A1M6C9R9_PSEXY</name>
<dbReference type="Proteomes" id="UP000184185">
    <property type="component" value="Unassembled WGS sequence"/>
</dbReference>
<evidence type="ECO:0000313" key="5">
    <source>
        <dbReference type="Proteomes" id="UP000184185"/>
    </source>
</evidence>
<dbReference type="PANTHER" id="PTHR34408:SF1">
    <property type="entry name" value="GLYCOSYL HYDROLASE FAMILY 19 DOMAIN-CONTAINING PROTEIN HI_1415"/>
    <property type="match status" value="1"/>
</dbReference>
<dbReference type="AlphaFoldDB" id="A0A1M6C9R9"/>
<dbReference type="RefSeq" id="WP_072912664.1">
    <property type="nucleotide sequence ID" value="NZ_FQYQ01000003.1"/>
</dbReference>
<feature type="domain" description="SH3b" evidence="3">
    <location>
        <begin position="275"/>
        <end position="340"/>
    </location>
</feature>
<feature type="region of interest" description="Disordered" evidence="1">
    <location>
        <begin position="341"/>
        <end position="360"/>
    </location>
</feature>
<reference evidence="4 5" key="1">
    <citation type="submission" date="2016-11" db="EMBL/GenBank/DDBJ databases">
        <authorList>
            <person name="Jaros S."/>
            <person name="Januszkiewicz K."/>
            <person name="Wedrychowicz H."/>
        </authorList>
    </citation>
    <scope>NUCLEOTIDE SEQUENCE [LARGE SCALE GENOMIC DNA]</scope>
    <source>
        <strain evidence="4 5">DSM 14809</strain>
    </source>
</reference>
<keyword evidence="2" id="KW-1133">Transmembrane helix</keyword>
<evidence type="ECO:0000256" key="1">
    <source>
        <dbReference type="SAM" id="MobiDB-lite"/>
    </source>
</evidence>
<sequence length="425" mass="47710">MDFQKIKDKVRYIAGNCGDFIALHKRYFLAGCIFICMACVLFLGTGKSATQEKTAEGVYKNYKENKNEELDKLINDYYKAYASGDTDSLKKLADPVSDQEVSYIQFYSQYIDSFNNIKIFTKDGLEKGSYLCSVRVDLKYKDIETEAPGLDFFYVETKDDKLFINNIYGSFNQTNNIYEMDTEVSDLISVFIRQQDKLDKEAEVTEAYEDAIDKDASLATFMSETLPAAIVQWNSDYQVQLAAAAEEAAKAEEEAKAKAEEEAKAAEEAAKAEEEEANSFTGKTNAKANVRAEADKNSERLGSVQKGTEITIYGEEGDFYKFDYNGTKAYITKDAVTVSNGDAAEETQEEETEETPTVTQSFNKGDKIRIKSTTNIRSKMDTSSSKVAVAYDGDEVEVIMSYAEGWTKVKFKNKEGFIRTDLLSK</sequence>
<feature type="compositionally biased region" description="Polar residues" evidence="1">
    <location>
        <begin position="278"/>
        <end position="287"/>
    </location>
</feature>
<feature type="compositionally biased region" description="Basic and acidic residues" evidence="1">
    <location>
        <begin position="290"/>
        <end position="299"/>
    </location>
</feature>
<evidence type="ECO:0000313" key="4">
    <source>
        <dbReference type="EMBL" id="SHI57765.1"/>
    </source>
</evidence>
<dbReference type="PROSITE" id="PS51781">
    <property type="entry name" value="SH3B"/>
    <property type="match status" value="2"/>
</dbReference>
<dbReference type="SMART" id="SM00287">
    <property type="entry name" value="SH3b"/>
    <property type="match status" value="2"/>
</dbReference>
<feature type="region of interest" description="Disordered" evidence="1">
    <location>
        <begin position="252"/>
        <end position="300"/>
    </location>
</feature>
<dbReference type="Gene3D" id="2.30.30.40">
    <property type="entry name" value="SH3 Domains"/>
    <property type="match status" value="2"/>
</dbReference>
<dbReference type="InterPro" id="IPR003646">
    <property type="entry name" value="SH3-like_bac-type"/>
</dbReference>
<keyword evidence="5" id="KW-1185">Reference proteome</keyword>
<dbReference type="EMBL" id="FQYQ01000003">
    <property type="protein sequence ID" value="SHI57765.1"/>
    <property type="molecule type" value="Genomic_DNA"/>
</dbReference>
<feature type="domain" description="SH3b" evidence="3">
    <location>
        <begin position="353"/>
        <end position="425"/>
    </location>
</feature>
<feature type="compositionally biased region" description="Basic and acidic residues" evidence="1">
    <location>
        <begin position="252"/>
        <end position="272"/>
    </location>
</feature>
<dbReference type="OrthoDB" id="1690999at2"/>
<feature type="compositionally biased region" description="Acidic residues" evidence="1">
    <location>
        <begin position="343"/>
        <end position="354"/>
    </location>
</feature>
<gene>
    <name evidence="4" type="ORF">SAMN02745725_00642</name>
</gene>
<protein>
    <submittedName>
        <fullName evidence="4">SH3 domain-containing protein</fullName>
    </submittedName>
</protein>
<dbReference type="Pfam" id="PF08239">
    <property type="entry name" value="SH3_3"/>
    <property type="match status" value="2"/>
</dbReference>
<dbReference type="InterPro" id="IPR052354">
    <property type="entry name" value="Cell_Wall_Dynamics_Protein"/>
</dbReference>
<evidence type="ECO:0000259" key="3">
    <source>
        <dbReference type="PROSITE" id="PS51781"/>
    </source>
</evidence>
<keyword evidence="2" id="KW-0812">Transmembrane</keyword>
<feature type="transmembrane region" description="Helical" evidence="2">
    <location>
        <begin position="27"/>
        <end position="44"/>
    </location>
</feature>